<dbReference type="Proteomes" id="UP001612741">
    <property type="component" value="Unassembled WGS sequence"/>
</dbReference>
<dbReference type="EC" id="2.3.-.-" evidence="3"/>
<feature type="transmembrane region" description="Helical" evidence="1">
    <location>
        <begin position="93"/>
        <end position="117"/>
    </location>
</feature>
<feature type="transmembrane region" description="Helical" evidence="1">
    <location>
        <begin position="16"/>
        <end position="35"/>
    </location>
</feature>
<accession>A0ABW7Z1V7</accession>
<gene>
    <name evidence="3" type="ORF">ACIBG2_32655</name>
</gene>
<dbReference type="PANTHER" id="PTHR23028">
    <property type="entry name" value="ACETYLTRANSFERASE"/>
    <property type="match status" value="1"/>
</dbReference>
<name>A0ABW7Z1V7_9ACTN</name>
<reference evidence="3 4" key="1">
    <citation type="submission" date="2024-10" db="EMBL/GenBank/DDBJ databases">
        <title>The Natural Products Discovery Center: Release of the First 8490 Sequenced Strains for Exploring Actinobacteria Biosynthetic Diversity.</title>
        <authorList>
            <person name="Kalkreuter E."/>
            <person name="Kautsar S.A."/>
            <person name="Yang D."/>
            <person name="Bader C.D."/>
            <person name="Teijaro C.N."/>
            <person name="Fluegel L."/>
            <person name="Davis C.M."/>
            <person name="Simpson J.R."/>
            <person name="Lauterbach L."/>
            <person name="Steele A.D."/>
            <person name="Gui C."/>
            <person name="Meng S."/>
            <person name="Li G."/>
            <person name="Viehrig K."/>
            <person name="Ye F."/>
            <person name="Su P."/>
            <person name="Kiefer A.F."/>
            <person name="Nichols A."/>
            <person name="Cepeda A.J."/>
            <person name="Yan W."/>
            <person name="Fan B."/>
            <person name="Jiang Y."/>
            <person name="Adhikari A."/>
            <person name="Zheng C.-J."/>
            <person name="Schuster L."/>
            <person name="Cowan T.M."/>
            <person name="Smanski M.J."/>
            <person name="Chevrette M.G."/>
            <person name="De Carvalho L.P.S."/>
            <person name="Shen B."/>
        </authorList>
    </citation>
    <scope>NUCLEOTIDE SEQUENCE [LARGE SCALE GENOMIC DNA]</scope>
    <source>
        <strain evidence="3 4">NPDC050545</strain>
    </source>
</reference>
<feature type="transmembrane region" description="Helical" evidence="1">
    <location>
        <begin position="284"/>
        <end position="305"/>
    </location>
</feature>
<dbReference type="Pfam" id="PF01757">
    <property type="entry name" value="Acyl_transf_3"/>
    <property type="match status" value="1"/>
</dbReference>
<proteinExistence type="predicted"/>
<keyword evidence="1" id="KW-1133">Transmembrane helix</keyword>
<dbReference type="PANTHER" id="PTHR23028:SF53">
    <property type="entry name" value="ACYL_TRANSF_3 DOMAIN-CONTAINING PROTEIN"/>
    <property type="match status" value="1"/>
</dbReference>
<keyword evidence="3" id="KW-0012">Acyltransferase</keyword>
<feature type="transmembrane region" description="Helical" evidence="1">
    <location>
        <begin position="194"/>
        <end position="220"/>
    </location>
</feature>
<dbReference type="InterPro" id="IPR050879">
    <property type="entry name" value="Acyltransferase_3"/>
</dbReference>
<evidence type="ECO:0000313" key="3">
    <source>
        <dbReference type="EMBL" id="MFI6502167.1"/>
    </source>
</evidence>
<evidence type="ECO:0000256" key="1">
    <source>
        <dbReference type="SAM" id="Phobius"/>
    </source>
</evidence>
<feature type="transmembrane region" description="Helical" evidence="1">
    <location>
        <begin position="252"/>
        <end position="272"/>
    </location>
</feature>
<dbReference type="RefSeq" id="WP_397087235.1">
    <property type="nucleotide sequence ID" value="NZ_JBITGY010000009.1"/>
</dbReference>
<keyword evidence="4" id="KW-1185">Reference proteome</keyword>
<feature type="transmembrane region" description="Helical" evidence="1">
    <location>
        <begin position="137"/>
        <end position="156"/>
    </location>
</feature>
<feature type="domain" description="Acyltransferase 3" evidence="2">
    <location>
        <begin position="12"/>
        <end position="334"/>
    </location>
</feature>
<evidence type="ECO:0000313" key="4">
    <source>
        <dbReference type="Proteomes" id="UP001612741"/>
    </source>
</evidence>
<dbReference type="EMBL" id="JBITGY010000009">
    <property type="protein sequence ID" value="MFI6502167.1"/>
    <property type="molecule type" value="Genomic_DNA"/>
</dbReference>
<keyword evidence="1" id="KW-0472">Membrane</keyword>
<dbReference type="GO" id="GO:0016746">
    <property type="term" value="F:acyltransferase activity"/>
    <property type="evidence" value="ECO:0007669"/>
    <property type="project" value="UniProtKB-KW"/>
</dbReference>
<dbReference type="InterPro" id="IPR002656">
    <property type="entry name" value="Acyl_transf_3_dom"/>
</dbReference>
<evidence type="ECO:0000259" key="2">
    <source>
        <dbReference type="Pfam" id="PF01757"/>
    </source>
</evidence>
<feature type="transmembrane region" description="Helical" evidence="1">
    <location>
        <begin position="168"/>
        <end position="188"/>
    </location>
</feature>
<sequence length="349" mass="37848">MSELVETRKRLDSLTGLRWIAAFAVFGFHIHAAGLTDDPALKAVLSALFSAGAAGVPFFFVLSGMVLTWSARPGTTAGVFWRRRAARVLPNHVLTWLAVLALLAVSGAAVSIGPSLSGLVLLQSWVPSPEYYFAGNTPAWSLSGELAFYAAFPLLLPLLRRIPGHRLGWAALGLLAGIWAVPLLSMLLPDDLAYWFVWIFPVTRALEFALGIVVALLVAAGRWRGPGLTAAAMIALAAYATVPFVWERWGWVAWTAGPFALLIGAAAANDATGTRASFLASRPMVWLGEISFAFYLVHQPVIRVLQRLVGTEQPVPVVLVAVVVMLAVAMLAAWLLYRFVERPLERRLR</sequence>
<feature type="transmembrane region" description="Helical" evidence="1">
    <location>
        <begin position="227"/>
        <end position="246"/>
    </location>
</feature>
<comment type="caution">
    <text evidence="3">The sequence shown here is derived from an EMBL/GenBank/DDBJ whole genome shotgun (WGS) entry which is preliminary data.</text>
</comment>
<protein>
    <submittedName>
        <fullName evidence="3">Acyltransferase family protein</fullName>
        <ecNumber evidence="3">2.3.-.-</ecNumber>
    </submittedName>
</protein>
<feature type="transmembrane region" description="Helical" evidence="1">
    <location>
        <begin position="317"/>
        <end position="340"/>
    </location>
</feature>
<keyword evidence="3" id="KW-0808">Transferase</keyword>
<organism evidence="3 4">
    <name type="scientific">Nonomuraea typhae</name>
    <dbReference type="NCBI Taxonomy" id="2603600"/>
    <lineage>
        <taxon>Bacteria</taxon>
        <taxon>Bacillati</taxon>
        <taxon>Actinomycetota</taxon>
        <taxon>Actinomycetes</taxon>
        <taxon>Streptosporangiales</taxon>
        <taxon>Streptosporangiaceae</taxon>
        <taxon>Nonomuraea</taxon>
    </lineage>
</organism>
<feature type="transmembrane region" description="Helical" evidence="1">
    <location>
        <begin position="47"/>
        <end position="72"/>
    </location>
</feature>
<keyword evidence="1" id="KW-0812">Transmembrane</keyword>